<keyword evidence="3" id="KW-0472">Membrane</keyword>
<organism evidence="5 6">
    <name type="scientific">Acrocarpospora corrugata</name>
    <dbReference type="NCBI Taxonomy" id="35763"/>
    <lineage>
        <taxon>Bacteria</taxon>
        <taxon>Bacillati</taxon>
        <taxon>Actinomycetota</taxon>
        <taxon>Actinomycetes</taxon>
        <taxon>Streptosporangiales</taxon>
        <taxon>Streptosporangiaceae</taxon>
        <taxon>Acrocarpospora</taxon>
    </lineage>
</organism>
<sequence>MRPTPGRAARGLGYLLVPLTVSAFLAAGCGGAEMGGSTAAPAMSSENEAAMGGVAQDSAAAKMAPSQAPEGESADQSRRAVGNSGPVQPINIQTVDRSIIYTAELTVQAKDVGKASDSAKQLVLGAGGYVSDEKSNAFSGSNSEAMITFKIPPARYAEVLVKLGTDLGERRSLHQGAQDVTGEVADVAARVKSAESALDQFRLLLTKADKIGEILEIEREIQNRTAELESLQARQKALAEQTGMATVTLTLVGPSVVIETPQEEPSGFFGGLEVGWNALVKAVEIGLTLLGTLLPWLILIVLMWVIVQQILRRVRPRQTAPAVTVQEKAPEPKDDAPVGSTSES</sequence>
<comment type="caution">
    <text evidence="5">The sequence shown here is derived from an EMBL/GenBank/DDBJ whole genome shotgun (WGS) entry which is preliminary data.</text>
</comment>
<evidence type="ECO:0000259" key="4">
    <source>
        <dbReference type="Pfam" id="PF14257"/>
    </source>
</evidence>
<feature type="region of interest" description="Disordered" evidence="2">
    <location>
        <begin position="56"/>
        <end position="88"/>
    </location>
</feature>
<evidence type="ECO:0000313" key="6">
    <source>
        <dbReference type="Proteomes" id="UP000334990"/>
    </source>
</evidence>
<gene>
    <name evidence="5" type="ORF">Acor_04540</name>
</gene>
<feature type="domain" description="DUF4349" evidence="4">
    <location>
        <begin position="97"/>
        <end position="307"/>
    </location>
</feature>
<accession>A0A5M3VTG9</accession>
<keyword evidence="1" id="KW-0175">Coiled coil</keyword>
<evidence type="ECO:0000313" key="5">
    <source>
        <dbReference type="EMBL" id="GER98392.1"/>
    </source>
</evidence>
<protein>
    <submittedName>
        <fullName evidence="5">Lipoprotein</fullName>
    </submittedName>
</protein>
<keyword evidence="6" id="KW-1185">Reference proteome</keyword>
<feature type="coiled-coil region" evidence="1">
    <location>
        <begin position="214"/>
        <end position="241"/>
    </location>
</feature>
<proteinExistence type="predicted"/>
<evidence type="ECO:0000256" key="2">
    <source>
        <dbReference type="SAM" id="MobiDB-lite"/>
    </source>
</evidence>
<keyword evidence="3" id="KW-1133">Transmembrane helix</keyword>
<reference evidence="5 6" key="1">
    <citation type="submission" date="2019-10" db="EMBL/GenBank/DDBJ databases">
        <title>Whole genome shotgun sequence of Acrocarpospora corrugata NBRC 13972.</title>
        <authorList>
            <person name="Ichikawa N."/>
            <person name="Kimura A."/>
            <person name="Kitahashi Y."/>
            <person name="Komaki H."/>
            <person name="Oguchi A."/>
        </authorList>
    </citation>
    <scope>NUCLEOTIDE SEQUENCE [LARGE SCALE GENOMIC DNA]</scope>
    <source>
        <strain evidence="5 6">NBRC 13972</strain>
    </source>
</reference>
<dbReference type="InterPro" id="IPR025645">
    <property type="entry name" value="DUF4349"/>
</dbReference>
<feature type="region of interest" description="Disordered" evidence="2">
    <location>
        <begin position="321"/>
        <end position="344"/>
    </location>
</feature>
<dbReference type="EMBL" id="BLAD01000036">
    <property type="protein sequence ID" value="GER98392.1"/>
    <property type="molecule type" value="Genomic_DNA"/>
</dbReference>
<dbReference type="Proteomes" id="UP000334990">
    <property type="component" value="Unassembled WGS sequence"/>
</dbReference>
<dbReference type="Pfam" id="PF14257">
    <property type="entry name" value="DUF4349"/>
    <property type="match status" value="1"/>
</dbReference>
<keyword evidence="3" id="KW-0812">Transmembrane</keyword>
<name>A0A5M3VTG9_9ACTN</name>
<dbReference type="PROSITE" id="PS51257">
    <property type="entry name" value="PROKAR_LIPOPROTEIN"/>
    <property type="match status" value="1"/>
</dbReference>
<evidence type="ECO:0000256" key="1">
    <source>
        <dbReference type="SAM" id="Coils"/>
    </source>
</evidence>
<dbReference type="AlphaFoldDB" id="A0A5M3VTG9"/>
<feature type="transmembrane region" description="Helical" evidence="3">
    <location>
        <begin position="285"/>
        <end position="307"/>
    </location>
</feature>
<evidence type="ECO:0000256" key="3">
    <source>
        <dbReference type="SAM" id="Phobius"/>
    </source>
</evidence>
<keyword evidence="5" id="KW-0449">Lipoprotein</keyword>